<sequence>MLYTEILRLSREKPQVAYQEFALHTRQDKDGLFCFFEGKDNAYYVPRIKCFINNYHPIHCGGREKVLEVYRLITIHREYDKYKKAFFIDRDFNEPLPPHNPPIFETPCYSIENFYVSVNVFKEIIKNEFHLSEVSDPDFQVCLTLFKDRQEEFHQATILLNAWYACLVEIRNSTGREIGVNLSDNLSKDFENFIDLTLESVSANYDLEEIKQKFPNAPEIPADILNNKMTEFTNCEHYKVFRGKYEIWFMLVFLRLILRDSCKSKLFIAEKLSFTFNNDYTSPHPILTNEQALTAFNGYAETPESLNAYLMQVIKQE</sequence>
<comment type="caution">
    <text evidence="2">The sequence shown here is derived from an EMBL/GenBank/DDBJ whole genome shotgun (WGS) entry which is preliminary data.</text>
</comment>
<dbReference type="Pfam" id="PF14491">
    <property type="entry name" value="DUF4435"/>
    <property type="match status" value="1"/>
</dbReference>
<evidence type="ECO:0000313" key="3">
    <source>
        <dbReference type="Proteomes" id="UP000606721"/>
    </source>
</evidence>
<accession>A0ABR8BSU5</accession>
<protein>
    <submittedName>
        <fullName evidence="2">DUF4435 domain-containing protein</fullName>
    </submittedName>
</protein>
<dbReference type="RefSeq" id="WP_190382592.1">
    <property type="nucleotide sequence ID" value="NZ_JACJQT010000012.1"/>
</dbReference>
<proteinExistence type="predicted"/>
<organism evidence="2 3">
    <name type="scientific">Aphanizomenon flos-aquae FACHB-1040</name>
    <dbReference type="NCBI Taxonomy" id="2692887"/>
    <lineage>
        <taxon>Bacteria</taxon>
        <taxon>Bacillati</taxon>
        <taxon>Cyanobacteriota</taxon>
        <taxon>Cyanophyceae</taxon>
        <taxon>Nostocales</taxon>
        <taxon>Aphanizomenonaceae</taxon>
        <taxon>Aphanizomenon</taxon>
    </lineage>
</organism>
<keyword evidence="3" id="KW-1185">Reference proteome</keyword>
<feature type="domain" description="DUF4435" evidence="1">
    <location>
        <begin position="31"/>
        <end position="261"/>
    </location>
</feature>
<gene>
    <name evidence="2" type="ORF">H6F99_06685</name>
</gene>
<dbReference type="Proteomes" id="UP000606721">
    <property type="component" value="Unassembled WGS sequence"/>
</dbReference>
<reference evidence="2 3" key="1">
    <citation type="journal article" date="2020" name="ISME J.">
        <title>Comparative genomics reveals insights into cyanobacterial evolution and habitat adaptation.</title>
        <authorList>
            <person name="Chen M.Y."/>
            <person name="Teng W.K."/>
            <person name="Zhao L."/>
            <person name="Hu C.X."/>
            <person name="Zhou Y.K."/>
            <person name="Han B.P."/>
            <person name="Song L.R."/>
            <person name="Shu W.S."/>
        </authorList>
    </citation>
    <scope>NUCLEOTIDE SEQUENCE [LARGE SCALE GENOMIC DNA]</scope>
    <source>
        <strain evidence="2 3">FACHB-1040</strain>
    </source>
</reference>
<evidence type="ECO:0000313" key="2">
    <source>
        <dbReference type="EMBL" id="MBD2278008.1"/>
    </source>
</evidence>
<dbReference type="EMBL" id="JACJQT010000012">
    <property type="protein sequence ID" value="MBD2278008.1"/>
    <property type="molecule type" value="Genomic_DNA"/>
</dbReference>
<name>A0ABR8BSU5_APHFL</name>
<evidence type="ECO:0000259" key="1">
    <source>
        <dbReference type="Pfam" id="PF14491"/>
    </source>
</evidence>
<dbReference type="InterPro" id="IPR029492">
    <property type="entry name" value="DUF4435"/>
</dbReference>